<dbReference type="EMBL" id="BDSP01000174">
    <property type="protein sequence ID" value="GAX21942.1"/>
    <property type="molecule type" value="Genomic_DNA"/>
</dbReference>
<evidence type="ECO:0000313" key="2">
    <source>
        <dbReference type="EMBL" id="GAX21942.1"/>
    </source>
</evidence>
<gene>
    <name evidence="2" type="ORF">FisN_40Hh007</name>
</gene>
<feature type="compositionally biased region" description="Polar residues" evidence="1">
    <location>
        <begin position="1"/>
        <end position="29"/>
    </location>
</feature>
<evidence type="ECO:0000256" key="1">
    <source>
        <dbReference type="SAM" id="MobiDB-lite"/>
    </source>
</evidence>
<dbReference type="Proteomes" id="UP000198406">
    <property type="component" value="Unassembled WGS sequence"/>
</dbReference>
<sequence length="423" mass="46622">MMTMTKLTVESVSSPKTAATVRRASNSNLPEFLKQKWGSREDLSKTSSSLTDGPSVSTAASTNATFVPRASIMKSAEAGPVNNNPDRLTALWGAMSDETRSTLMKNLQAQLAVPKRAETEGNSRQSNAPNTILHSIQKLPSQDSQNEKTDVVGPLPEMKGLALHDSQQRTPSLSNTDSMKSLLQRKIAENKLKDADQPQRNSQSLMRMVTKQAALTSSRSHCNFTTKGLQRKKSSSGMKKCVSFEENPVQSVKAIEMCESELKNSVWYSDKEYTGMKNNIKRALREQKTGAFEESESSTLHGLETFINRRELKEKRKEAIDAVMFEQARQRIKRIPSDPVLLAEAYRSKLGGGGTKSCSNLLTSKLDRPGTHIHRSSSYSVDLAQAGGNMQNAVWGNVETSYETVQVKNTNAELPMKLMQSAA</sequence>
<organism evidence="2 3">
    <name type="scientific">Fistulifera solaris</name>
    <name type="common">Oleaginous diatom</name>
    <dbReference type="NCBI Taxonomy" id="1519565"/>
    <lineage>
        <taxon>Eukaryota</taxon>
        <taxon>Sar</taxon>
        <taxon>Stramenopiles</taxon>
        <taxon>Ochrophyta</taxon>
        <taxon>Bacillariophyta</taxon>
        <taxon>Bacillariophyceae</taxon>
        <taxon>Bacillariophycidae</taxon>
        <taxon>Naviculales</taxon>
        <taxon>Naviculaceae</taxon>
        <taxon>Fistulifera</taxon>
    </lineage>
</organism>
<accession>A0A1Z5K706</accession>
<reference evidence="2 3" key="1">
    <citation type="journal article" date="2015" name="Plant Cell">
        <title>Oil accumulation by the oleaginous diatom Fistulifera solaris as revealed by the genome and transcriptome.</title>
        <authorList>
            <person name="Tanaka T."/>
            <person name="Maeda Y."/>
            <person name="Veluchamy A."/>
            <person name="Tanaka M."/>
            <person name="Abida H."/>
            <person name="Marechal E."/>
            <person name="Bowler C."/>
            <person name="Muto M."/>
            <person name="Sunaga Y."/>
            <person name="Tanaka M."/>
            <person name="Yoshino T."/>
            <person name="Taniguchi T."/>
            <person name="Fukuda Y."/>
            <person name="Nemoto M."/>
            <person name="Matsumoto M."/>
            <person name="Wong P.S."/>
            <person name="Aburatani S."/>
            <person name="Fujibuchi W."/>
        </authorList>
    </citation>
    <scope>NUCLEOTIDE SEQUENCE [LARGE SCALE GENOMIC DNA]</scope>
    <source>
        <strain evidence="2 3">JPCC DA0580</strain>
    </source>
</reference>
<dbReference type="AlphaFoldDB" id="A0A1Z5K706"/>
<feature type="region of interest" description="Disordered" evidence="1">
    <location>
        <begin position="1"/>
        <end position="61"/>
    </location>
</feature>
<name>A0A1Z5K706_FISSO</name>
<comment type="caution">
    <text evidence="2">The sequence shown here is derived from an EMBL/GenBank/DDBJ whole genome shotgun (WGS) entry which is preliminary data.</text>
</comment>
<evidence type="ECO:0000313" key="3">
    <source>
        <dbReference type="Proteomes" id="UP000198406"/>
    </source>
</evidence>
<feature type="compositionally biased region" description="Polar residues" evidence="1">
    <location>
        <begin position="45"/>
        <end position="61"/>
    </location>
</feature>
<keyword evidence="3" id="KW-1185">Reference proteome</keyword>
<protein>
    <submittedName>
        <fullName evidence="2">Uncharacterized protein</fullName>
    </submittedName>
</protein>
<proteinExistence type="predicted"/>
<dbReference type="InParanoid" id="A0A1Z5K706"/>